<dbReference type="RefSeq" id="WP_025355954.1">
    <property type="nucleotide sequence ID" value="NZ_BAAABQ010000039.1"/>
</dbReference>
<evidence type="ECO:0000313" key="7">
    <source>
        <dbReference type="EMBL" id="MBA8926689.1"/>
    </source>
</evidence>
<accession>A0ABR6BII0</accession>
<evidence type="ECO:0000313" key="8">
    <source>
        <dbReference type="Proteomes" id="UP000517916"/>
    </source>
</evidence>
<dbReference type="Proteomes" id="UP000517916">
    <property type="component" value="Unassembled WGS sequence"/>
</dbReference>
<dbReference type="PROSITE" id="PS50977">
    <property type="entry name" value="HTH_TETR_2"/>
    <property type="match status" value="1"/>
</dbReference>
<dbReference type="Pfam" id="PF00440">
    <property type="entry name" value="TetR_N"/>
    <property type="match status" value="1"/>
</dbReference>
<protein>
    <submittedName>
        <fullName evidence="7">AcrR family transcriptional regulator</fullName>
    </submittedName>
</protein>
<feature type="domain" description="HTH tetR-type" evidence="6">
    <location>
        <begin position="8"/>
        <end position="68"/>
    </location>
</feature>
<keyword evidence="3 5" id="KW-0238">DNA-binding</keyword>
<dbReference type="InterPro" id="IPR036271">
    <property type="entry name" value="Tet_transcr_reg_TetR-rel_C_sf"/>
</dbReference>
<name>A0ABR6BII0_9PSEU</name>
<comment type="caution">
    <text evidence="7">The sequence shown here is derived from an EMBL/GenBank/DDBJ whole genome shotgun (WGS) entry which is preliminary data.</text>
</comment>
<sequence>MPRRVDHEQRRQEIAAALWELTCAQGLEAVSLRQVAAQAGVSMRLVQYYFETKHGMLRYALQHLNKVINQRITERIESSAEPKSPRTILRATLLELLPLDADRRTALLVHTAYFVRALADPELAEVYQTAEAPRLTEFFAGLIRDSQRAGTTPEHLDADREFATVWSMANGLGEDLLLGLISERDAVSTVDYNLDRLFPPGQ</sequence>
<proteinExistence type="predicted"/>
<evidence type="ECO:0000256" key="3">
    <source>
        <dbReference type="ARBA" id="ARBA00023125"/>
    </source>
</evidence>
<dbReference type="SUPFAM" id="SSF48498">
    <property type="entry name" value="Tetracyclin repressor-like, C-terminal domain"/>
    <property type="match status" value="1"/>
</dbReference>
<dbReference type="SUPFAM" id="SSF46689">
    <property type="entry name" value="Homeodomain-like"/>
    <property type="match status" value="1"/>
</dbReference>
<evidence type="ECO:0000259" key="6">
    <source>
        <dbReference type="PROSITE" id="PS50977"/>
    </source>
</evidence>
<dbReference type="InterPro" id="IPR039538">
    <property type="entry name" value="BetI_C"/>
</dbReference>
<organism evidence="7 8">
    <name type="scientific">Kutzneria viridogrisea</name>
    <dbReference type="NCBI Taxonomy" id="47990"/>
    <lineage>
        <taxon>Bacteria</taxon>
        <taxon>Bacillati</taxon>
        <taxon>Actinomycetota</taxon>
        <taxon>Actinomycetes</taxon>
        <taxon>Pseudonocardiales</taxon>
        <taxon>Pseudonocardiaceae</taxon>
        <taxon>Kutzneria</taxon>
    </lineage>
</organism>
<keyword evidence="8" id="KW-1185">Reference proteome</keyword>
<evidence type="ECO:0000256" key="1">
    <source>
        <dbReference type="ARBA" id="ARBA00022491"/>
    </source>
</evidence>
<dbReference type="PANTHER" id="PTHR30055:SF234">
    <property type="entry name" value="HTH-TYPE TRANSCRIPTIONAL REGULATOR BETI"/>
    <property type="match status" value="1"/>
</dbReference>
<gene>
    <name evidence="7" type="ORF">BC739_003895</name>
</gene>
<reference evidence="7 8" key="1">
    <citation type="submission" date="2020-08" db="EMBL/GenBank/DDBJ databases">
        <title>Genomic Encyclopedia of Archaeal and Bacterial Type Strains, Phase II (KMG-II): from individual species to whole genera.</title>
        <authorList>
            <person name="Goeker M."/>
        </authorList>
    </citation>
    <scope>NUCLEOTIDE SEQUENCE [LARGE SCALE GENOMIC DNA]</scope>
    <source>
        <strain evidence="7 8">DSM 43850</strain>
    </source>
</reference>
<dbReference type="InterPro" id="IPR001647">
    <property type="entry name" value="HTH_TetR"/>
</dbReference>
<evidence type="ECO:0000256" key="5">
    <source>
        <dbReference type="PROSITE-ProRule" id="PRU00335"/>
    </source>
</evidence>
<feature type="DNA-binding region" description="H-T-H motif" evidence="5">
    <location>
        <begin position="31"/>
        <end position="50"/>
    </location>
</feature>
<dbReference type="InterPro" id="IPR009057">
    <property type="entry name" value="Homeodomain-like_sf"/>
</dbReference>
<keyword evidence="4" id="KW-0804">Transcription</keyword>
<evidence type="ECO:0000256" key="4">
    <source>
        <dbReference type="ARBA" id="ARBA00023163"/>
    </source>
</evidence>
<dbReference type="Gene3D" id="1.10.357.10">
    <property type="entry name" value="Tetracycline Repressor, domain 2"/>
    <property type="match status" value="1"/>
</dbReference>
<evidence type="ECO:0000256" key="2">
    <source>
        <dbReference type="ARBA" id="ARBA00023015"/>
    </source>
</evidence>
<keyword evidence="2" id="KW-0805">Transcription regulation</keyword>
<dbReference type="EMBL" id="JACJID010000003">
    <property type="protein sequence ID" value="MBA8926689.1"/>
    <property type="molecule type" value="Genomic_DNA"/>
</dbReference>
<dbReference type="PANTHER" id="PTHR30055">
    <property type="entry name" value="HTH-TYPE TRANSCRIPTIONAL REGULATOR RUTR"/>
    <property type="match status" value="1"/>
</dbReference>
<keyword evidence="1" id="KW-0678">Repressor</keyword>
<dbReference type="InterPro" id="IPR050109">
    <property type="entry name" value="HTH-type_TetR-like_transc_reg"/>
</dbReference>
<dbReference type="Pfam" id="PF13977">
    <property type="entry name" value="TetR_C_6"/>
    <property type="match status" value="1"/>
</dbReference>